<gene>
    <name evidence="1" type="ORF">J2Z31_002802</name>
</gene>
<organism evidence="1 2">
    <name type="scientific">Sinorhizobium kostiense</name>
    <dbReference type="NCBI Taxonomy" id="76747"/>
    <lineage>
        <taxon>Bacteria</taxon>
        <taxon>Pseudomonadati</taxon>
        <taxon>Pseudomonadota</taxon>
        <taxon>Alphaproteobacteria</taxon>
        <taxon>Hyphomicrobiales</taxon>
        <taxon>Rhizobiaceae</taxon>
        <taxon>Sinorhizobium/Ensifer group</taxon>
        <taxon>Sinorhizobium</taxon>
    </lineage>
</organism>
<dbReference type="EMBL" id="JAGILA010000003">
    <property type="protein sequence ID" value="MBP2236288.1"/>
    <property type="molecule type" value="Genomic_DNA"/>
</dbReference>
<proteinExistence type="predicted"/>
<reference evidence="1 2" key="1">
    <citation type="submission" date="2021-03" db="EMBL/GenBank/DDBJ databases">
        <title>Genomic Encyclopedia of Type Strains, Phase IV (KMG-IV): sequencing the most valuable type-strain genomes for metagenomic binning, comparative biology and taxonomic classification.</title>
        <authorList>
            <person name="Goeker M."/>
        </authorList>
    </citation>
    <scope>NUCLEOTIDE SEQUENCE [LARGE SCALE GENOMIC DNA]</scope>
    <source>
        <strain evidence="1 2">DSM 13372</strain>
    </source>
</reference>
<name>A0ABS4R077_9HYPH</name>
<keyword evidence="2" id="KW-1185">Reference proteome</keyword>
<protein>
    <submittedName>
        <fullName evidence="1">Uncharacterized protein</fullName>
    </submittedName>
</protein>
<dbReference type="RefSeq" id="WP_028002635.1">
    <property type="nucleotide sequence ID" value="NZ_JAGILA010000003.1"/>
</dbReference>
<evidence type="ECO:0000313" key="1">
    <source>
        <dbReference type="EMBL" id="MBP2236288.1"/>
    </source>
</evidence>
<accession>A0ABS4R077</accession>
<evidence type="ECO:0000313" key="2">
    <source>
        <dbReference type="Proteomes" id="UP000730739"/>
    </source>
</evidence>
<sequence>MRPIEEISDEDKSEYIKALVGAEAENLMQIVICLTRTNRSQDFELLLYVLGVLRLACKDPAAVDEQLSGRPLV</sequence>
<dbReference type="Proteomes" id="UP000730739">
    <property type="component" value="Unassembled WGS sequence"/>
</dbReference>
<comment type="caution">
    <text evidence="1">The sequence shown here is derived from an EMBL/GenBank/DDBJ whole genome shotgun (WGS) entry which is preliminary data.</text>
</comment>